<evidence type="ECO:0000313" key="2">
    <source>
        <dbReference type="EMBL" id="CAE8712432.1"/>
    </source>
</evidence>
<dbReference type="EMBL" id="CAJNNW010032326">
    <property type="protein sequence ID" value="CAE8712432.1"/>
    <property type="molecule type" value="Genomic_DNA"/>
</dbReference>
<proteinExistence type="predicted"/>
<accession>A0A813KQ56</accession>
<sequence length="69" mass="8043">DRVTRGGSLPRRRRSCTRPVPRKGARRQVLETLLRVWAWQPPSQLTARRRTVQRAATARHRLTSSWSPT</sequence>
<evidence type="ECO:0000313" key="3">
    <source>
        <dbReference type="Proteomes" id="UP000626109"/>
    </source>
</evidence>
<dbReference type="AlphaFoldDB" id="A0A813KQ56"/>
<evidence type="ECO:0000256" key="1">
    <source>
        <dbReference type="SAM" id="MobiDB-lite"/>
    </source>
</evidence>
<gene>
    <name evidence="2" type="ORF">PGLA2088_LOCUS37033</name>
</gene>
<protein>
    <submittedName>
        <fullName evidence="2">Uncharacterized protein</fullName>
    </submittedName>
</protein>
<feature type="region of interest" description="Disordered" evidence="1">
    <location>
        <begin position="1"/>
        <end position="25"/>
    </location>
</feature>
<feature type="non-terminal residue" evidence="2">
    <location>
        <position position="1"/>
    </location>
</feature>
<name>A0A813KQ56_POLGL</name>
<organism evidence="2 3">
    <name type="scientific">Polarella glacialis</name>
    <name type="common">Dinoflagellate</name>
    <dbReference type="NCBI Taxonomy" id="89957"/>
    <lineage>
        <taxon>Eukaryota</taxon>
        <taxon>Sar</taxon>
        <taxon>Alveolata</taxon>
        <taxon>Dinophyceae</taxon>
        <taxon>Suessiales</taxon>
        <taxon>Suessiaceae</taxon>
        <taxon>Polarella</taxon>
    </lineage>
</organism>
<comment type="caution">
    <text evidence="2">The sequence shown here is derived from an EMBL/GenBank/DDBJ whole genome shotgun (WGS) entry which is preliminary data.</text>
</comment>
<dbReference type="Proteomes" id="UP000626109">
    <property type="component" value="Unassembled WGS sequence"/>
</dbReference>
<reference evidence="2" key="1">
    <citation type="submission" date="2021-02" db="EMBL/GenBank/DDBJ databases">
        <authorList>
            <person name="Dougan E. K."/>
            <person name="Rhodes N."/>
            <person name="Thang M."/>
            <person name="Chan C."/>
        </authorList>
    </citation>
    <scope>NUCLEOTIDE SEQUENCE</scope>
</reference>
<feature type="non-terminal residue" evidence="2">
    <location>
        <position position="69"/>
    </location>
</feature>
<feature type="compositionally biased region" description="Basic residues" evidence="1">
    <location>
        <begin position="10"/>
        <end position="25"/>
    </location>
</feature>